<organism evidence="1 2">
    <name type="scientific">Fodinicola feengrottensis</name>
    <dbReference type="NCBI Taxonomy" id="435914"/>
    <lineage>
        <taxon>Bacteria</taxon>
        <taxon>Bacillati</taxon>
        <taxon>Actinomycetota</taxon>
        <taxon>Actinomycetes</taxon>
        <taxon>Mycobacteriales</taxon>
        <taxon>Fodinicola</taxon>
    </lineage>
</organism>
<dbReference type="SUPFAM" id="SSF51182">
    <property type="entry name" value="RmlC-like cupins"/>
    <property type="match status" value="1"/>
</dbReference>
<comment type="caution">
    <text evidence="1">The sequence shown here is derived from an EMBL/GenBank/DDBJ whole genome shotgun (WGS) entry which is preliminary data.</text>
</comment>
<keyword evidence="2" id="KW-1185">Reference proteome</keyword>
<sequence>MTAGQIVESPSGEKVVLGEIGQTILLDNSRIRIWEVALEPGQTQPWHLHHNPYLVANLESSPCHMDWLNGDPARFLEETVGGVIFRPPSPVHMLTNDGDRSYRNRLVELKDLGEEAVGDSTTGSPGAPLSGLPVVFENEEVRAYSVELGPGERLALSPDSAAYVWIGLAGGEVSYEPSELTEGVGRLVELKYLGERR</sequence>
<dbReference type="InterPro" id="IPR014710">
    <property type="entry name" value="RmlC-like_jellyroll"/>
</dbReference>
<dbReference type="EMBL" id="BAAANY010000037">
    <property type="protein sequence ID" value="GAA1711971.1"/>
    <property type="molecule type" value="Genomic_DNA"/>
</dbReference>
<dbReference type="InterPro" id="IPR011051">
    <property type="entry name" value="RmlC_Cupin_sf"/>
</dbReference>
<name>A0ABN2IU96_9ACTN</name>
<dbReference type="Proteomes" id="UP001500618">
    <property type="component" value="Unassembled WGS sequence"/>
</dbReference>
<reference evidence="1 2" key="1">
    <citation type="journal article" date="2019" name="Int. J. Syst. Evol. Microbiol.">
        <title>The Global Catalogue of Microorganisms (GCM) 10K type strain sequencing project: providing services to taxonomists for standard genome sequencing and annotation.</title>
        <authorList>
            <consortium name="The Broad Institute Genomics Platform"/>
            <consortium name="The Broad Institute Genome Sequencing Center for Infectious Disease"/>
            <person name="Wu L."/>
            <person name="Ma J."/>
        </authorList>
    </citation>
    <scope>NUCLEOTIDE SEQUENCE [LARGE SCALE GENOMIC DNA]</scope>
    <source>
        <strain evidence="1 2">JCM 14718</strain>
    </source>
</reference>
<dbReference type="Gene3D" id="2.60.120.10">
    <property type="entry name" value="Jelly Rolls"/>
    <property type="match status" value="1"/>
</dbReference>
<evidence type="ECO:0008006" key="3">
    <source>
        <dbReference type="Google" id="ProtNLM"/>
    </source>
</evidence>
<proteinExistence type="predicted"/>
<accession>A0ABN2IU96</accession>
<evidence type="ECO:0000313" key="1">
    <source>
        <dbReference type="EMBL" id="GAA1711971.1"/>
    </source>
</evidence>
<evidence type="ECO:0000313" key="2">
    <source>
        <dbReference type="Proteomes" id="UP001500618"/>
    </source>
</evidence>
<dbReference type="RefSeq" id="WP_344314550.1">
    <property type="nucleotide sequence ID" value="NZ_BAAANY010000037.1"/>
</dbReference>
<protein>
    <recommendedName>
        <fullName evidence="3">Cupin</fullName>
    </recommendedName>
</protein>
<gene>
    <name evidence="1" type="ORF">GCM10009765_71410</name>
</gene>